<feature type="region of interest" description="Disordered" evidence="1">
    <location>
        <begin position="493"/>
        <end position="549"/>
    </location>
</feature>
<name>A0A9P9ED66_9PLEO</name>
<dbReference type="OrthoDB" id="3797649at2759"/>
<feature type="compositionally biased region" description="Polar residues" evidence="1">
    <location>
        <begin position="124"/>
        <end position="135"/>
    </location>
</feature>
<feature type="compositionally biased region" description="Basic and acidic residues" evidence="1">
    <location>
        <begin position="344"/>
        <end position="355"/>
    </location>
</feature>
<dbReference type="EMBL" id="JAGMWT010000002">
    <property type="protein sequence ID" value="KAH7135323.1"/>
    <property type="molecule type" value="Genomic_DNA"/>
</dbReference>
<gene>
    <name evidence="2" type="ORF">B0J11DRAFT_518130</name>
</gene>
<feature type="region of interest" description="Disordered" evidence="1">
    <location>
        <begin position="441"/>
        <end position="469"/>
    </location>
</feature>
<feature type="compositionally biased region" description="Basic and acidic residues" evidence="1">
    <location>
        <begin position="281"/>
        <end position="295"/>
    </location>
</feature>
<reference evidence="2" key="1">
    <citation type="journal article" date="2021" name="Nat. Commun.">
        <title>Genetic determinants of endophytism in the Arabidopsis root mycobiome.</title>
        <authorList>
            <person name="Mesny F."/>
            <person name="Miyauchi S."/>
            <person name="Thiergart T."/>
            <person name="Pickel B."/>
            <person name="Atanasova L."/>
            <person name="Karlsson M."/>
            <person name="Huettel B."/>
            <person name="Barry K.W."/>
            <person name="Haridas S."/>
            <person name="Chen C."/>
            <person name="Bauer D."/>
            <person name="Andreopoulos W."/>
            <person name="Pangilinan J."/>
            <person name="LaButti K."/>
            <person name="Riley R."/>
            <person name="Lipzen A."/>
            <person name="Clum A."/>
            <person name="Drula E."/>
            <person name="Henrissat B."/>
            <person name="Kohler A."/>
            <person name="Grigoriev I.V."/>
            <person name="Martin F.M."/>
            <person name="Hacquard S."/>
        </authorList>
    </citation>
    <scope>NUCLEOTIDE SEQUENCE</scope>
    <source>
        <strain evidence="2">MPI-CAGE-CH-0243</strain>
    </source>
</reference>
<feature type="compositionally biased region" description="Basic residues" evidence="1">
    <location>
        <begin position="93"/>
        <end position="119"/>
    </location>
</feature>
<accession>A0A9P9ED66</accession>
<feature type="compositionally biased region" description="Acidic residues" evidence="1">
    <location>
        <begin position="200"/>
        <end position="215"/>
    </location>
</feature>
<dbReference type="AlphaFoldDB" id="A0A9P9ED66"/>
<protein>
    <submittedName>
        <fullName evidence="2">Uncharacterized protein</fullName>
    </submittedName>
</protein>
<evidence type="ECO:0000256" key="1">
    <source>
        <dbReference type="SAM" id="MobiDB-lite"/>
    </source>
</evidence>
<sequence length="549" mass="61914">MASYFDAQPHTKRTTEREEDPNEKAFGRPSLLSPQVTSILDELENHSSSSSDGDAEESEVDTHSAAESNERKPKIQTADEDHLHKVQTSPLPKVKRSHHNSSPRRKEKPKQPRFARFHSLRSMLFQSNIERNIQSQQDEEYEQDDAAAKWKGEHENRRGLSRPKTPESPKGSPPKDGFSHRVGNKLRRLTSKDAPTMTEIQEDDRESTASSDDEGVQAHDFELGKKHDEILVSDDESIHHSDVEDLVRWVSRRDPPSDGESRKKERSKLKVRESTLGANDSGHESLGHSDVDDLVHWVSRKPGPEDSNKNLPSDYSEASTESDSERGGRDKAQSNGLDDEDVDELVRWVSRREGSDAGPVRKPISTLNTHDELDIDSDHSELKRWVTKEDNTSGESDVDVSAFATAGHSDSERGRGRPRRSLSHKDVDELVRWVGETNIGQDSTAEAAKQPADPVEFLVPTNTHDTRVERPPLRETLTHNDVDDLVKWVSRRHDSGQDNANEELMAKDDSILKLKKQEDEKKAELGMTHDKGSLQPEDVDKLVSWVSQK</sequence>
<evidence type="ECO:0000313" key="3">
    <source>
        <dbReference type="Proteomes" id="UP000700596"/>
    </source>
</evidence>
<feature type="compositionally biased region" description="Basic and acidic residues" evidence="1">
    <location>
        <begin position="216"/>
        <end position="273"/>
    </location>
</feature>
<dbReference type="Proteomes" id="UP000700596">
    <property type="component" value="Unassembled WGS sequence"/>
</dbReference>
<feature type="compositionally biased region" description="Basic and acidic residues" evidence="1">
    <location>
        <begin position="369"/>
        <end position="391"/>
    </location>
</feature>
<evidence type="ECO:0000313" key="2">
    <source>
        <dbReference type="EMBL" id="KAH7135323.1"/>
    </source>
</evidence>
<comment type="caution">
    <text evidence="2">The sequence shown here is derived from an EMBL/GenBank/DDBJ whole genome shotgun (WGS) entry which is preliminary data.</text>
</comment>
<feature type="region of interest" description="Disordered" evidence="1">
    <location>
        <begin position="1"/>
        <end position="426"/>
    </location>
</feature>
<feature type="compositionally biased region" description="Basic and acidic residues" evidence="1">
    <location>
        <begin position="504"/>
        <end position="532"/>
    </location>
</feature>
<keyword evidence="3" id="KW-1185">Reference proteome</keyword>
<proteinExistence type="predicted"/>
<feature type="compositionally biased region" description="Polar residues" evidence="1">
    <location>
        <begin position="309"/>
        <end position="321"/>
    </location>
</feature>
<feature type="compositionally biased region" description="Basic and acidic residues" evidence="1">
    <location>
        <begin position="60"/>
        <end position="84"/>
    </location>
</feature>
<feature type="compositionally biased region" description="Basic and acidic residues" evidence="1">
    <location>
        <begin position="146"/>
        <end position="158"/>
    </location>
</feature>
<feature type="compositionally biased region" description="Basic and acidic residues" evidence="1">
    <location>
        <begin position="323"/>
        <end position="332"/>
    </location>
</feature>
<organism evidence="2 3">
    <name type="scientific">Dendryphion nanum</name>
    <dbReference type="NCBI Taxonomy" id="256645"/>
    <lineage>
        <taxon>Eukaryota</taxon>
        <taxon>Fungi</taxon>
        <taxon>Dikarya</taxon>
        <taxon>Ascomycota</taxon>
        <taxon>Pezizomycotina</taxon>
        <taxon>Dothideomycetes</taxon>
        <taxon>Pleosporomycetidae</taxon>
        <taxon>Pleosporales</taxon>
        <taxon>Torulaceae</taxon>
        <taxon>Dendryphion</taxon>
    </lineage>
</organism>